<feature type="transmembrane region" description="Helical" evidence="5">
    <location>
        <begin position="367"/>
        <end position="387"/>
    </location>
</feature>
<evidence type="ECO:0000256" key="1">
    <source>
        <dbReference type="ARBA" id="ARBA00004141"/>
    </source>
</evidence>
<keyword evidence="3 5" id="KW-1133">Transmembrane helix</keyword>
<keyword evidence="2 5" id="KW-0812">Transmembrane</keyword>
<feature type="transmembrane region" description="Helical" evidence="5">
    <location>
        <begin position="612"/>
        <end position="631"/>
    </location>
</feature>
<feature type="transmembrane region" description="Helical" evidence="5">
    <location>
        <begin position="587"/>
        <end position="605"/>
    </location>
</feature>
<organism evidence="7 8">
    <name type="scientific">Lagenidium giganteum</name>
    <dbReference type="NCBI Taxonomy" id="4803"/>
    <lineage>
        <taxon>Eukaryota</taxon>
        <taxon>Sar</taxon>
        <taxon>Stramenopiles</taxon>
        <taxon>Oomycota</taxon>
        <taxon>Peronosporomycetes</taxon>
        <taxon>Pythiales</taxon>
        <taxon>Pythiaceae</taxon>
    </lineage>
</organism>
<reference evidence="7" key="1">
    <citation type="submission" date="2022-11" db="EMBL/GenBank/DDBJ databases">
        <authorList>
            <person name="Morgan W.R."/>
            <person name="Tartar A."/>
        </authorList>
    </citation>
    <scope>NUCLEOTIDE SEQUENCE</scope>
    <source>
        <strain evidence="7">ARSEF 373</strain>
    </source>
</reference>
<keyword evidence="4 5" id="KW-0472">Membrane</keyword>
<feature type="transmembrane region" description="Helical" evidence="5">
    <location>
        <begin position="737"/>
        <end position="763"/>
    </location>
</feature>
<feature type="transmembrane region" description="Helical" evidence="5">
    <location>
        <begin position="1191"/>
        <end position="1216"/>
    </location>
</feature>
<reference evidence="7" key="2">
    <citation type="journal article" date="2023" name="Microbiol Resour">
        <title>Decontamination and Annotation of the Draft Genome Sequence of the Oomycete Lagenidium giganteum ARSEF 373.</title>
        <authorList>
            <person name="Morgan W.R."/>
            <person name="Tartar A."/>
        </authorList>
    </citation>
    <scope>NUCLEOTIDE SEQUENCE</scope>
    <source>
        <strain evidence="7">ARSEF 373</strain>
    </source>
</reference>
<feature type="transmembrane region" description="Helical" evidence="5">
    <location>
        <begin position="96"/>
        <end position="114"/>
    </location>
</feature>
<feature type="transmembrane region" description="Helical" evidence="5">
    <location>
        <begin position="399"/>
        <end position="417"/>
    </location>
</feature>
<feature type="transmembrane region" description="Helical" evidence="5">
    <location>
        <begin position="1326"/>
        <end position="1347"/>
    </location>
</feature>
<feature type="transmembrane region" description="Helical" evidence="5">
    <location>
        <begin position="550"/>
        <end position="575"/>
    </location>
</feature>
<evidence type="ECO:0000313" key="7">
    <source>
        <dbReference type="EMBL" id="DAZ93701.1"/>
    </source>
</evidence>
<feature type="transmembrane region" description="Helical" evidence="5">
    <location>
        <begin position="831"/>
        <end position="849"/>
    </location>
</feature>
<evidence type="ECO:0000256" key="2">
    <source>
        <dbReference type="ARBA" id="ARBA00022692"/>
    </source>
</evidence>
<feature type="transmembrane region" description="Helical" evidence="5">
    <location>
        <begin position="59"/>
        <end position="84"/>
    </location>
</feature>
<comment type="subcellular location">
    <subcellularLocation>
        <location evidence="1">Membrane</location>
        <topology evidence="1">Multi-pass membrane protein</topology>
    </subcellularLocation>
</comment>
<dbReference type="PANTHER" id="PTHR22950:SF349">
    <property type="entry name" value="AMINO ACID TRANSPORTER TRANSMEMBRANE DOMAIN-CONTAINING PROTEIN"/>
    <property type="match status" value="1"/>
</dbReference>
<feature type="transmembrane region" description="Helical" evidence="5">
    <location>
        <begin position="651"/>
        <end position="671"/>
    </location>
</feature>
<feature type="transmembrane region" description="Helical" evidence="5">
    <location>
        <begin position="12"/>
        <end position="38"/>
    </location>
</feature>
<sequence length="1388" mass="149995">MPANFSRAGPGIAIVALLFMAFANVYASVVCSKVMLVAPRTVRTFGDLGEFCMGKTGRFLVVFSQMGVCLLVPCAFLVLGSMLLSNLFPGAFSQSMWIVFMACSVLPVCLIPTLKEGAGAAFAGCLGTIIADVIGVGVLIHGMNGHPSVPTPNISFDQVATTFGNLSLAYGAGIVIPALQRQHSEPTRMPRVVGVTMTFISCLFIALAGSGYSAVGCQIKGNLLFTIWPDEHTKLSPLGFKPNYGSVVMAYLFMQLHITIAFSVILHPAFFIAERIVLGLHQKKESDIENLNYEAASTPADGFKRRSSKHSVVSMADIEKEDLDDEEGAEYKGAAVLKYIILRIVIVVILVIASVLLRKHFLELTDFIGASCITMSCIILPIVFYLKKLWNKVPMYEKIPALIVVLVCFVLGCYVTYTSGKGLFTPVEPKDTDPKFPFCHPENQFELYFNATNASLSRLGAVSNGDAWFTLEDAKASFNLFCCVYGIGTLGMPANFARAGPTYAVLALLFMAIANIYASVVVSKVMLVAPSHVKTYGDLGEFAMGRTGRVLVVATQMGCCLLVPCAFLVLGGTLLQVLFPNSFSQTFWIVFMTLAVFPVCLVPTLKEGAGMAFAGCLGTIISDVIGVGVLMHEMQGHPTIPAPHVTFHQVLTTFGNLSLAYGAAIVIPDLQRQHSQPSRMPRVIFVTLFVISVCFLTLATTGYSAAGCQISGNLLFSIAGAPSTGKSPLGFVAHRGAVVMAFLFMQLHITIAFAVILHPAFFIAERLVLGMHTGESSEEYHQMHELKVTPVRKAGAGTGEADDVEDVDLSDAESGGDSAAYRGRRNVMRYVALRTTMVTLLVMLSVALKDHFLELADFIGASCISMSCLVLPLVFYLKVFWPNLPAYERVVAITIAVLCSVVGLYVVCSLAFDFIHPSTPEHPPVFKFCEPEYQFLPYYERNVTAHTTLVTLEDAKVAFNLFCCVFGIGTLGMPANFARAGPLIAMLELVFMASANVYASVVCSKAMLAAPDHVQTFGDLGEWSLGKTGRALVIISQMGIFLGAPCAFLVLGSIILHTLFPSVKEGAIVALVGCLGTIVADIVCIGVLVHKMEGHPPVPAPALSLHQVFLSFGNLSLAYGAAIVIPALQRQHSDPARMPRIILMTLTFVSMLFFTTAVSGYSAIGCQITGNLLFSIKGSALGFTANRSVVVIAYLAMQIHITIAFAVILHPSFYILERLLLGMHRQYQRPHQPTLGLAPSQLSTGSLHHSLLRDVLDSRQRAVSSIPVLSQRVVSYADIGKPSGISAAYRGPGVALRFVLLRVLLVVALVSISVALQHHFLELADFIGASAVSLCCIILPIVFYLRLFWLDLRWYERVYGCLVCVVCAVLGCYVSYVSARAWFEPIKP</sequence>
<feature type="domain" description="Amino acid transporter transmembrane" evidence="6">
    <location>
        <begin position="475"/>
        <end position="908"/>
    </location>
</feature>
<gene>
    <name evidence="7" type="ORF">N0F65_009252</name>
</gene>
<evidence type="ECO:0000256" key="5">
    <source>
        <dbReference type="SAM" id="Phobius"/>
    </source>
</evidence>
<feature type="transmembrane region" description="Helical" evidence="5">
    <location>
        <begin position="855"/>
        <end position="877"/>
    </location>
</feature>
<feature type="domain" description="Amino acid transporter transmembrane" evidence="6">
    <location>
        <begin position="1077"/>
        <end position="1375"/>
    </location>
</feature>
<feature type="transmembrane region" description="Helical" evidence="5">
    <location>
        <begin position="1299"/>
        <end position="1320"/>
    </location>
</feature>
<dbReference type="EMBL" id="DAKRPA010000298">
    <property type="protein sequence ID" value="DAZ93701.1"/>
    <property type="molecule type" value="Genomic_DNA"/>
</dbReference>
<evidence type="ECO:0000313" key="8">
    <source>
        <dbReference type="Proteomes" id="UP001146120"/>
    </source>
</evidence>
<feature type="transmembrane region" description="Helical" evidence="5">
    <location>
        <begin position="163"/>
        <end position="180"/>
    </location>
</feature>
<feature type="transmembrane region" description="Helical" evidence="5">
    <location>
        <begin position="957"/>
        <end position="977"/>
    </location>
</feature>
<feature type="transmembrane region" description="Helical" evidence="5">
    <location>
        <begin position="989"/>
        <end position="1011"/>
    </location>
</feature>
<proteinExistence type="predicted"/>
<feature type="transmembrane region" description="Helical" evidence="5">
    <location>
        <begin position="1031"/>
        <end position="1056"/>
    </location>
</feature>
<comment type="caution">
    <text evidence="7">The sequence shown here is derived from an EMBL/GenBank/DDBJ whole genome shotgun (WGS) entry which is preliminary data.</text>
</comment>
<name>A0AAV2YID8_9STRA</name>
<feature type="transmembrane region" description="Helical" evidence="5">
    <location>
        <begin position="192"/>
        <end position="215"/>
    </location>
</feature>
<feature type="transmembrane region" description="Helical" evidence="5">
    <location>
        <begin position="683"/>
        <end position="706"/>
    </location>
</feature>
<evidence type="ECO:0000256" key="3">
    <source>
        <dbReference type="ARBA" id="ARBA00022989"/>
    </source>
</evidence>
<feature type="domain" description="Amino acid transporter transmembrane" evidence="6">
    <location>
        <begin position="1"/>
        <end position="415"/>
    </location>
</feature>
<dbReference type="InterPro" id="IPR013057">
    <property type="entry name" value="AA_transpt_TM"/>
</dbReference>
<evidence type="ECO:0000256" key="4">
    <source>
        <dbReference type="ARBA" id="ARBA00023136"/>
    </source>
</evidence>
<protein>
    <recommendedName>
        <fullName evidence="6">Amino acid transporter transmembrane domain-containing protein</fullName>
    </recommendedName>
</protein>
<dbReference type="Proteomes" id="UP001146120">
    <property type="component" value="Unassembled WGS sequence"/>
</dbReference>
<feature type="transmembrane region" description="Helical" evidence="5">
    <location>
        <begin position="248"/>
        <end position="273"/>
    </location>
</feature>
<feature type="transmembrane region" description="Helical" evidence="5">
    <location>
        <begin position="121"/>
        <end position="143"/>
    </location>
</feature>
<feature type="transmembrane region" description="Helical" evidence="5">
    <location>
        <begin position="1359"/>
        <end position="1383"/>
    </location>
</feature>
<feature type="transmembrane region" description="Helical" evidence="5">
    <location>
        <begin position="1068"/>
        <end position="1089"/>
    </location>
</feature>
<feature type="transmembrane region" description="Helical" evidence="5">
    <location>
        <begin position="340"/>
        <end position="361"/>
    </location>
</feature>
<feature type="transmembrane region" description="Helical" evidence="5">
    <location>
        <begin position="889"/>
        <end position="912"/>
    </location>
</feature>
<dbReference type="GO" id="GO:0015179">
    <property type="term" value="F:L-amino acid transmembrane transporter activity"/>
    <property type="evidence" value="ECO:0007669"/>
    <property type="project" value="TreeGrafter"/>
</dbReference>
<dbReference type="GO" id="GO:0005774">
    <property type="term" value="C:vacuolar membrane"/>
    <property type="evidence" value="ECO:0007669"/>
    <property type="project" value="TreeGrafter"/>
</dbReference>
<dbReference type="Pfam" id="PF01490">
    <property type="entry name" value="Aa_trans"/>
    <property type="match status" value="4"/>
</dbReference>
<feature type="domain" description="Amino acid transporter transmembrane" evidence="6">
    <location>
        <begin position="956"/>
        <end position="1066"/>
    </location>
</feature>
<dbReference type="PANTHER" id="PTHR22950">
    <property type="entry name" value="AMINO ACID TRANSPORTER"/>
    <property type="match status" value="1"/>
</dbReference>
<evidence type="ECO:0000259" key="6">
    <source>
        <dbReference type="Pfam" id="PF01490"/>
    </source>
</evidence>
<feature type="transmembrane region" description="Helical" evidence="5">
    <location>
        <begin position="503"/>
        <end position="529"/>
    </location>
</feature>
<feature type="transmembrane region" description="Helical" evidence="5">
    <location>
        <begin position="1109"/>
        <end position="1129"/>
    </location>
</feature>
<accession>A0AAV2YID8</accession>
<keyword evidence="8" id="KW-1185">Reference proteome</keyword>
<feature type="transmembrane region" description="Helical" evidence="5">
    <location>
        <begin position="1141"/>
        <end position="1164"/>
    </location>
</feature>